<name>B0DAW1_LACBS</name>
<evidence type="ECO:0000313" key="3">
    <source>
        <dbReference type="Proteomes" id="UP000001194"/>
    </source>
</evidence>
<dbReference type="AlphaFoldDB" id="B0DAW1"/>
<reference evidence="2 3" key="1">
    <citation type="journal article" date="2008" name="Nature">
        <title>The genome of Laccaria bicolor provides insights into mycorrhizal symbiosis.</title>
        <authorList>
            <person name="Martin F."/>
            <person name="Aerts A."/>
            <person name="Ahren D."/>
            <person name="Brun A."/>
            <person name="Danchin E.G.J."/>
            <person name="Duchaussoy F."/>
            <person name="Gibon J."/>
            <person name="Kohler A."/>
            <person name="Lindquist E."/>
            <person name="Pereda V."/>
            <person name="Salamov A."/>
            <person name="Shapiro H.J."/>
            <person name="Wuyts J."/>
            <person name="Blaudez D."/>
            <person name="Buee M."/>
            <person name="Brokstein P."/>
            <person name="Canbaeck B."/>
            <person name="Cohen D."/>
            <person name="Courty P.E."/>
            <person name="Coutinho P.M."/>
            <person name="Delaruelle C."/>
            <person name="Detter J.C."/>
            <person name="Deveau A."/>
            <person name="DiFazio S."/>
            <person name="Duplessis S."/>
            <person name="Fraissinet-Tachet L."/>
            <person name="Lucic E."/>
            <person name="Frey-Klett P."/>
            <person name="Fourrey C."/>
            <person name="Feussner I."/>
            <person name="Gay G."/>
            <person name="Grimwood J."/>
            <person name="Hoegger P.J."/>
            <person name="Jain P."/>
            <person name="Kilaru S."/>
            <person name="Labbe J."/>
            <person name="Lin Y.C."/>
            <person name="Legue V."/>
            <person name="Le Tacon F."/>
            <person name="Marmeisse R."/>
            <person name="Melayah D."/>
            <person name="Montanini B."/>
            <person name="Muratet M."/>
            <person name="Nehls U."/>
            <person name="Niculita-Hirzel H."/>
            <person name="Oudot-Le Secq M.P."/>
            <person name="Peter M."/>
            <person name="Quesneville H."/>
            <person name="Rajashekar B."/>
            <person name="Reich M."/>
            <person name="Rouhier N."/>
            <person name="Schmutz J."/>
            <person name="Yin T."/>
            <person name="Chalot M."/>
            <person name="Henrissat B."/>
            <person name="Kuees U."/>
            <person name="Lucas S."/>
            <person name="Van de Peer Y."/>
            <person name="Podila G.K."/>
            <person name="Polle A."/>
            <person name="Pukkila P.J."/>
            <person name="Richardson P.M."/>
            <person name="Rouze P."/>
            <person name="Sanders I.R."/>
            <person name="Stajich J.E."/>
            <person name="Tunlid A."/>
            <person name="Tuskan G."/>
            <person name="Grigoriev I.V."/>
        </authorList>
    </citation>
    <scope>NUCLEOTIDE SEQUENCE [LARGE SCALE GENOMIC DNA]</scope>
    <source>
        <strain evidence="3">S238N-H82 / ATCC MYA-4686</strain>
    </source>
</reference>
<dbReference type="HOGENOM" id="CLU_2979492_0_0_1"/>
<feature type="signal peptide" evidence="1">
    <location>
        <begin position="1"/>
        <end position="16"/>
    </location>
</feature>
<keyword evidence="1" id="KW-0732">Signal</keyword>
<evidence type="ECO:0000256" key="1">
    <source>
        <dbReference type="SAM" id="SignalP"/>
    </source>
</evidence>
<dbReference type="InParanoid" id="B0DAW1"/>
<sequence length="58" mass="6723">MPKSVFSMMFARSLFGSHFLLYLSSHFLEDTEEAQRSIDGQPLYVSNANAERYFIRVS</sequence>
<dbReference type="Proteomes" id="UP000001194">
    <property type="component" value="Unassembled WGS sequence"/>
</dbReference>
<gene>
    <name evidence="2" type="ORF">LACBIDRAFT_297787</name>
</gene>
<dbReference type="EMBL" id="DS547102">
    <property type="protein sequence ID" value="EDR08277.1"/>
    <property type="molecule type" value="Genomic_DNA"/>
</dbReference>
<protein>
    <submittedName>
        <fullName evidence="2">Predicted protein</fullName>
    </submittedName>
</protein>
<feature type="chain" id="PRO_5002748967" evidence="1">
    <location>
        <begin position="17"/>
        <end position="58"/>
    </location>
</feature>
<dbReference type="KEGG" id="lbc:LACBIDRAFT_297787"/>
<keyword evidence="3" id="KW-1185">Reference proteome</keyword>
<evidence type="ECO:0000313" key="2">
    <source>
        <dbReference type="EMBL" id="EDR08277.1"/>
    </source>
</evidence>
<dbReference type="GeneID" id="6076793"/>
<accession>B0DAW1</accession>
<dbReference type="RefSeq" id="XP_001881347.1">
    <property type="nucleotide sequence ID" value="XM_001881312.1"/>
</dbReference>
<proteinExistence type="predicted"/>
<organism evidence="3">
    <name type="scientific">Laccaria bicolor (strain S238N-H82 / ATCC MYA-4686)</name>
    <name type="common">Bicoloured deceiver</name>
    <name type="synonym">Laccaria laccata var. bicolor</name>
    <dbReference type="NCBI Taxonomy" id="486041"/>
    <lineage>
        <taxon>Eukaryota</taxon>
        <taxon>Fungi</taxon>
        <taxon>Dikarya</taxon>
        <taxon>Basidiomycota</taxon>
        <taxon>Agaricomycotina</taxon>
        <taxon>Agaricomycetes</taxon>
        <taxon>Agaricomycetidae</taxon>
        <taxon>Agaricales</taxon>
        <taxon>Agaricineae</taxon>
        <taxon>Hydnangiaceae</taxon>
        <taxon>Laccaria</taxon>
    </lineage>
</organism>